<name>A0A1V6LTX3_9FLAO</name>
<protein>
    <recommendedName>
        <fullName evidence="7">Fibronectin type-III domain-containing protein</fullName>
    </recommendedName>
</protein>
<dbReference type="OrthoDB" id="5500612at2"/>
<evidence type="ECO:0000313" key="5">
    <source>
        <dbReference type="EMBL" id="OQD43589.1"/>
    </source>
</evidence>
<dbReference type="Pfam" id="PF03372">
    <property type="entry name" value="Exo_endo_phos"/>
    <property type="match status" value="1"/>
</dbReference>
<accession>A0A1V6LTX3</accession>
<proteinExistence type="predicted"/>
<reference evidence="5 6" key="1">
    <citation type="submission" date="2016-12" db="EMBL/GenBank/DDBJ databases">
        <authorList>
            <person name="Song W.-J."/>
            <person name="Kurnit D.M."/>
        </authorList>
    </citation>
    <scope>NUCLEOTIDE SEQUENCE [LARGE SCALE GENOMIC DNA]</scope>
    <source>
        <strain evidence="5 6">HSG9</strain>
    </source>
</reference>
<dbReference type="Gene3D" id="2.60.40.740">
    <property type="match status" value="2"/>
</dbReference>
<dbReference type="SUPFAM" id="SSF49265">
    <property type="entry name" value="Fibronectin type III"/>
    <property type="match status" value="1"/>
</dbReference>
<evidence type="ECO:0000256" key="1">
    <source>
        <dbReference type="ARBA" id="ARBA00022729"/>
    </source>
</evidence>
<dbReference type="InterPro" id="IPR005135">
    <property type="entry name" value="Endo/exonuclease/phosphatase"/>
</dbReference>
<dbReference type="Pfam" id="PF18942">
    <property type="entry name" value="DUF5689"/>
    <property type="match status" value="1"/>
</dbReference>
<dbReference type="Gene3D" id="3.60.10.10">
    <property type="entry name" value="Endonuclease/exonuclease/phosphatase"/>
    <property type="match status" value="1"/>
</dbReference>
<gene>
    <name evidence="5" type="ORF">BUL40_02960</name>
</gene>
<dbReference type="EMBL" id="MTBC01000002">
    <property type="protein sequence ID" value="OQD43589.1"/>
    <property type="molecule type" value="Genomic_DNA"/>
</dbReference>
<dbReference type="GO" id="GO:0003824">
    <property type="term" value="F:catalytic activity"/>
    <property type="evidence" value="ECO:0007669"/>
    <property type="project" value="InterPro"/>
</dbReference>
<dbReference type="InterPro" id="IPR025667">
    <property type="entry name" value="SprB_repeat"/>
</dbReference>
<dbReference type="InterPro" id="IPR013783">
    <property type="entry name" value="Ig-like_fold"/>
</dbReference>
<comment type="caution">
    <text evidence="5">The sequence shown here is derived from an EMBL/GenBank/DDBJ whole genome shotgun (WGS) entry which is preliminary data.</text>
</comment>
<evidence type="ECO:0000313" key="6">
    <source>
        <dbReference type="Proteomes" id="UP000191680"/>
    </source>
</evidence>
<feature type="chain" id="PRO_5013184106" description="Fibronectin type-III domain-containing protein" evidence="2">
    <location>
        <begin position="22"/>
        <end position="1451"/>
    </location>
</feature>
<dbReference type="InterPro" id="IPR036691">
    <property type="entry name" value="Endo/exonu/phosph_ase_sf"/>
</dbReference>
<dbReference type="Proteomes" id="UP000191680">
    <property type="component" value="Unassembled WGS sequence"/>
</dbReference>
<dbReference type="InterPro" id="IPR026444">
    <property type="entry name" value="Secre_tail"/>
</dbReference>
<dbReference type="Pfam" id="PF13573">
    <property type="entry name" value="SprB"/>
    <property type="match status" value="1"/>
</dbReference>
<dbReference type="RefSeq" id="WP_080318029.1">
    <property type="nucleotide sequence ID" value="NZ_MTBC01000002.1"/>
</dbReference>
<feature type="domain" description="Endonuclease/exonuclease/phosphatase" evidence="3">
    <location>
        <begin position="872"/>
        <end position="1155"/>
    </location>
</feature>
<sequence>MKKNYALLFLATLFFGFSGLAQDLRITGVIDGPLSGGLPKAVELYAVNDIADLSFYSLGSANNGGGTDGEEFVFPVTSVTAGSFIYIASEEVQFASFFGFTPDYVDSTANINGDDAIELFYQGTVIDTFGDINTDGTGQPWEYLDGWAYRKNDTGPDGATFVLDNWTYSGPNALDGQTSNANAPVPFPTATFGGGQVDIIANPTNFNSLAISTTAIDLTWALNPNNDNILLAFSTTAPITASPEEGIPYVPGEQLSDGSTILLSGNNSSFNHVGLTPNTSYYYKIWSVSDSFKYSTGVTTTANTQSDSPISANLIITGVFDGPLSGGVPKGVELYATAAIDDLSTYGLGSANNGGGTDGQEFTFDAVSVAAGTFIYVASETDGFTSFFGFEPDYTTGAMGINGDDAVELFLNGNVIDVFGDINTDGTGTAWDHVDGWAYRKDNSIANGGSFDSSNWIFSGTDALDGSTDNATATTPFPTKAFGPDLLITGVIDGPLSGGTPKAMELYARNAIADLSSYAVGSANNGGGTDGVEFTFPAVSVAAGTYIYVASETDNFTAYLGFAPDFTSGALAINGDDAVELFYNNEIIDVFGDSNTDGTGQAWEYLDGWAYRKTGTLNNGSFVLTDWSFSGTNALDGTTTNATASVPYPVKTYAGGDGGVDENPDVITISEARNAAEGTLVTVTGVLTVADEFGGSAYLQDATAGIAIFDPQVHGEGLFQIGDSITVTAVRSSFNEQLQLGPVTSVSANGTPNQPIIPATITLDQLGAYDGQLVKINNVSFPRPNDLLFGNSNYQLTDTSGTGEMRIDNDVTELVGLAQPENCGEVIGVVGKFRDFYQLLPRQRSDLACAQPYENPPLPIPVDPASTLEITTWNIEWFGDDSNSPAAGNPNSDAIQKDSVKTIIQQLNPDVLAVQEIADEALFTTMVNELEGYSYVLSPAVSYPDDTSGNQQKVGFIYKNSTVNITDTKVLLESVHPYYNGGDTSFLTDYPSTPDRFYASGRLPFMMSTQVTIDSTEVDYDFIVLHARANSSNGPQERYDMRKYDVEMLRDSLNQYYPTNNLVLLGDFNDDVDETVADGINTTLSSYEAYVADATNFDVLTDVLSEQGFRSYAFRENMIDHILVSNEVAPNYIDQSARVHYEFYDGDYTNTASDHFPVSVRMLIKPLSLEQLASTDISCFGNADGTASVNISGGAAPYTYAWSNGASTPSVSGLEAGDYTVTITDALSASVSASFTLMEPAVLDVITSEDVKVFIGYNDANCTTLSILETMGGTAPYNYLWNTGEATEQIHVCPEETTTYSVTVTDANGCETIKDITVTVEDVSCGNNYRNPKVTVCFKGRSLCVSKRAAARLLEKGATLGSCENVPPVAQVITASPNPFNSYTEINFSTPTQERYYAVVFNSYGRVVHRTWIREGCESQKLYLNYLYKGIYFLNLYEGREVVKSIKLIKE</sequence>
<evidence type="ECO:0000259" key="3">
    <source>
        <dbReference type="Pfam" id="PF03372"/>
    </source>
</evidence>
<dbReference type="SUPFAM" id="SSF56219">
    <property type="entry name" value="DNase I-like"/>
    <property type="match status" value="1"/>
</dbReference>
<dbReference type="InterPro" id="IPR043744">
    <property type="entry name" value="DUF5689"/>
</dbReference>
<feature type="domain" description="DUF5689" evidence="4">
    <location>
        <begin position="693"/>
        <end position="846"/>
    </location>
</feature>
<evidence type="ECO:0000256" key="2">
    <source>
        <dbReference type="SAM" id="SignalP"/>
    </source>
</evidence>
<keyword evidence="6" id="KW-1185">Reference proteome</keyword>
<dbReference type="NCBIfam" id="TIGR04183">
    <property type="entry name" value="Por_Secre_tail"/>
    <property type="match status" value="1"/>
</dbReference>
<keyword evidence="1 2" id="KW-0732">Signal</keyword>
<dbReference type="InterPro" id="IPR036116">
    <property type="entry name" value="FN3_sf"/>
</dbReference>
<organism evidence="5 6">
    <name type="scientific">Croceivirga radicis</name>
    <dbReference type="NCBI Taxonomy" id="1929488"/>
    <lineage>
        <taxon>Bacteria</taxon>
        <taxon>Pseudomonadati</taxon>
        <taxon>Bacteroidota</taxon>
        <taxon>Flavobacteriia</taxon>
        <taxon>Flavobacteriales</taxon>
        <taxon>Flavobacteriaceae</taxon>
        <taxon>Croceivirga</taxon>
    </lineage>
</organism>
<evidence type="ECO:0000259" key="4">
    <source>
        <dbReference type="Pfam" id="PF18942"/>
    </source>
</evidence>
<dbReference type="Gene3D" id="2.60.40.10">
    <property type="entry name" value="Immunoglobulins"/>
    <property type="match status" value="1"/>
</dbReference>
<evidence type="ECO:0008006" key="7">
    <source>
        <dbReference type="Google" id="ProtNLM"/>
    </source>
</evidence>
<feature type="signal peptide" evidence="2">
    <location>
        <begin position="1"/>
        <end position="21"/>
    </location>
</feature>